<sequence length="149" mass="14773">MNAVEFLIALAALSAGTYAMRFAGVKVGAAVAVRGRTRANAAPGAGGRGAAAHSAAADSIGEPDQAPGATTASDEPTSRVTRWMDRATVVLIAAVCATTALFDGQDLADPARLIGVGVGIAAAILRVPMLICVVAGMGVCALIRTTGLL</sequence>
<keyword evidence="4" id="KW-1185">Reference proteome</keyword>
<dbReference type="AlphaFoldDB" id="A0A366IJC6"/>
<keyword evidence="2" id="KW-0812">Transmembrane</keyword>
<proteinExistence type="predicted"/>
<gene>
    <name evidence="3" type="ORF">DFO65_104181</name>
</gene>
<dbReference type="Pfam" id="PF05437">
    <property type="entry name" value="AzlD"/>
    <property type="match status" value="1"/>
</dbReference>
<keyword evidence="2" id="KW-0472">Membrane</keyword>
<protein>
    <submittedName>
        <fullName evidence="3">Branched-subunit amino acid transport protein AzlD</fullName>
    </submittedName>
</protein>
<feature type="transmembrane region" description="Helical" evidence="2">
    <location>
        <begin position="114"/>
        <end position="143"/>
    </location>
</feature>
<feature type="transmembrane region" description="Helical" evidence="2">
    <location>
        <begin position="83"/>
        <end position="102"/>
    </location>
</feature>
<name>A0A366IJC6_9MICO</name>
<dbReference type="Proteomes" id="UP000253509">
    <property type="component" value="Unassembled WGS sequence"/>
</dbReference>
<evidence type="ECO:0000256" key="2">
    <source>
        <dbReference type="SAM" id="Phobius"/>
    </source>
</evidence>
<organism evidence="3 4">
    <name type="scientific">Brevibacterium celere</name>
    <dbReference type="NCBI Taxonomy" id="225845"/>
    <lineage>
        <taxon>Bacteria</taxon>
        <taxon>Bacillati</taxon>
        <taxon>Actinomycetota</taxon>
        <taxon>Actinomycetes</taxon>
        <taxon>Micrococcales</taxon>
        <taxon>Brevibacteriaceae</taxon>
        <taxon>Brevibacterium</taxon>
    </lineage>
</organism>
<evidence type="ECO:0000313" key="3">
    <source>
        <dbReference type="EMBL" id="RBP72224.1"/>
    </source>
</evidence>
<feature type="transmembrane region" description="Helical" evidence="2">
    <location>
        <begin position="6"/>
        <end position="24"/>
    </location>
</feature>
<dbReference type="RefSeq" id="WP_113903768.1">
    <property type="nucleotide sequence ID" value="NZ_QNSB01000004.1"/>
</dbReference>
<evidence type="ECO:0000313" key="4">
    <source>
        <dbReference type="Proteomes" id="UP000253509"/>
    </source>
</evidence>
<reference evidence="3 4" key="1">
    <citation type="submission" date="2018-06" db="EMBL/GenBank/DDBJ databases">
        <title>Freshwater and sediment microbial communities from various areas in North America, analyzing microbe dynamics in response to fracking.</title>
        <authorList>
            <person name="Lamendella R."/>
        </authorList>
    </citation>
    <scope>NUCLEOTIDE SEQUENCE [LARGE SCALE GENOMIC DNA]</scope>
    <source>
        <strain evidence="3 4">3b_TX</strain>
    </source>
</reference>
<keyword evidence="2" id="KW-1133">Transmembrane helix</keyword>
<accession>A0A366IJC6</accession>
<dbReference type="EMBL" id="QNSB01000004">
    <property type="protein sequence ID" value="RBP72224.1"/>
    <property type="molecule type" value="Genomic_DNA"/>
</dbReference>
<comment type="caution">
    <text evidence="3">The sequence shown here is derived from an EMBL/GenBank/DDBJ whole genome shotgun (WGS) entry which is preliminary data.</text>
</comment>
<evidence type="ECO:0000256" key="1">
    <source>
        <dbReference type="SAM" id="MobiDB-lite"/>
    </source>
</evidence>
<feature type="compositionally biased region" description="Polar residues" evidence="1">
    <location>
        <begin position="68"/>
        <end position="78"/>
    </location>
</feature>
<dbReference type="InterPro" id="IPR008407">
    <property type="entry name" value="Brnchd-chn_aa_trnsp_AzlD"/>
</dbReference>
<feature type="region of interest" description="Disordered" evidence="1">
    <location>
        <begin position="40"/>
        <end position="78"/>
    </location>
</feature>